<reference evidence="16" key="1">
    <citation type="submission" date="2022-02" db="EMBL/GenBank/DDBJ databases">
        <title>Vibrio sp. nov, a new bacterium isolated from seawater.</title>
        <authorList>
            <person name="Yuan Y."/>
        </authorList>
    </citation>
    <scope>NUCLEOTIDE SEQUENCE</scope>
    <source>
        <strain evidence="16">ZSDZ65</strain>
    </source>
</reference>
<keyword evidence="17" id="KW-1185">Reference proteome</keyword>
<comment type="similarity">
    <text evidence="1">Belongs to the carbohydrate kinase PfkB family.</text>
</comment>
<dbReference type="EC" id="2.7.1.45" evidence="11"/>
<dbReference type="CDD" id="cd01166">
    <property type="entry name" value="KdgK"/>
    <property type="match status" value="1"/>
</dbReference>
<keyword evidence="3" id="KW-0547">Nucleotide-binding</keyword>
<evidence type="ECO:0000256" key="6">
    <source>
        <dbReference type="ARBA" id="ARBA00023277"/>
    </source>
</evidence>
<protein>
    <recommendedName>
        <fullName evidence="12">2-dehydro-3-deoxygluconokinase</fullName>
        <ecNumber evidence="11">2.7.1.45</ecNumber>
    </recommendedName>
    <alternativeName>
        <fullName evidence="13">2-keto-3-deoxygluconokinase</fullName>
    </alternativeName>
    <alternativeName>
        <fullName evidence="14">3-deoxy-2-oxo-D-gluconate kinase</fullName>
    </alternativeName>
    <alternativeName>
        <fullName evidence="8">KDG kinase</fullName>
    </alternativeName>
</protein>
<evidence type="ECO:0000256" key="3">
    <source>
        <dbReference type="ARBA" id="ARBA00022741"/>
    </source>
</evidence>
<dbReference type="PANTHER" id="PTHR43085">
    <property type="entry name" value="HEXOKINASE FAMILY MEMBER"/>
    <property type="match status" value="1"/>
</dbReference>
<evidence type="ECO:0000256" key="5">
    <source>
        <dbReference type="ARBA" id="ARBA00022840"/>
    </source>
</evidence>
<gene>
    <name evidence="16" type="ORF">MD535_06905</name>
</gene>
<keyword evidence="6" id="KW-0119">Carbohydrate metabolism</keyword>
<dbReference type="GO" id="GO:0042840">
    <property type="term" value="P:D-glucuronate catabolic process"/>
    <property type="evidence" value="ECO:0007669"/>
    <property type="project" value="TreeGrafter"/>
</dbReference>
<proteinExistence type="inferred from homology"/>
<dbReference type="InterPro" id="IPR029056">
    <property type="entry name" value="Ribokinase-like"/>
</dbReference>
<comment type="caution">
    <text evidence="16">The sequence shown here is derived from an EMBL/GenBank/DDBJ whole genome shotgun (WGS) entry which is preliminary data.</text>
</comment>
<organism evidence="16 17">
    <name type="scientific">Vibrio qingdaonensis</name>
    <dbReference type="NCBI Taxonomy" id="2829491"/>
    <lineage>
        <taxon>Bacteria</taxon>
        <taxon>Pseudomonadati</taxon>
        <taxon>Pseudomonadota</taxon>
        <taxon>Gammaproteobacteria</taxon>
        <taxon>Vibrionales</taxon>
        <taxon>Vibrionaceae</taxon>
        <taxon>Vibrio</taxon>
    </lineage>
</organism>
<evidence type="ECO:0000259" key="15">
    <source>
        <dbReference type="Pfam" id="PF00294"/>
    </source>
</evidence>
<accession>A0A9X3HVY7</accession>
<sequence>MKIAFFGECMVELSGEPLRKTFGGDTLNTALYLARLGQRRGIQVSYATGLGDDQLSSDMKSHWQDEQIETNLVETIVGKQPGLYLVETDASGERTFLYWRENSAARHYFSLVATKLEIALATNQFDAFYVSGISIAILDDSARERLLSAITSFKSRGGKVIFDNNFRPQLWSTAEAKHWYQAILPHVDIALMTEDDDVMIWGNEESVESRCQRLGVSELVIKRGHEPCKVVADLQSDAPTASYVAATLVANVVDTCAAGDSFAAGYLAARLTGESGDDAALLGHKLASTVIQHPGAVIPLGAMDHLI</sequence>
<comment type="pathway">
    <text evidence="7">Carbohydrate acid metabolism; 2-dehydro-3-deoxy-D-gluconate degradation; D-glyceraldehyde 3-phosphate and pyruvate from 2-dehydro-3-deoxy-D-gluconate: step 1/2.</text>
</comment>
<evidence type="ECO:0000256" key="1">
    <source>
        <dbReference type="ARBA" id="ARBA00010688"/>
    </source>
</evidence>
<dbReference type="PROSITE" id="PS00584">
    <property type="entry name" value="PFKB_KINASES_2"/>
    <property type="match status" value="1"/>
</dbReference>
<dbReference type="GO" id="GO:0005829">
    <property type="term" value="C:cytosol"/>
    <property type="evidence" value="ECO:0007669"/>
    <property type="project" value="TreeGrafter"/>
</dbReference>
<dbReference type="GO" id="GO:0019698">
    <property type="term" value="P:D-galacturonate catabolic process"/>
    <property type="evidence" value="ECO:0007669"/>
    <property type="project" value="TreeGrafter"/>
</dbReference>
<keyword evidence="5" id="KW-0067">ATP-binding</keyword>
<dbReference type="Pfam" id="PF00294">
    <property type="entry name" value="PfkB"/>
    <property type="match status" value="1"/>
</dbReference>
<dbReference type="Proteomes" id="UP001155587">
    <property type="component" value="Unassembled WGS sequence"/>
</dbReference>
<evidence type="ECO:0000256" key="10">
    <source>
        <dbReference type="ARBA" id="ARBA00054997"/>
    </source>
</evidence>
<keyword evidence="4 16" id="KW-0418">Kinase</keyword>
<evidence type="ECO:0000256" key="2">
    <source>
        <dbReference type="ARBA" id="ARBA00022679"/>
    </source>
</evidence>
<evidence type="ECO:0000256" key="4">
    <source>
        <dbReference type="ARBA" id="ARBA00022777"/>
    </source>
</evidence>
<dbReference type="SUPFAM" id="SSF53613">
    <property type="entry name" value="Ribokinase-like"/>
    <property type="match status" value="1"/>
</dbReference>
<evidence type="ECO:0000313" key="17">
    <source>
        <dbReference type="Proteomes" id="UP001155587"/>
    </source>
</evidence>
<evidence type="ECO:0000256" key="12">
    <source>
        <dbReference type="ARBA" id="ARBA00067931"/>
    </source>
</evidence>
<dbReference type="EMBL" id="JAKRRY010000006">
    <property type="protein sequence ID" value="MCW8345739.1"/>
    <property type="molecule type" value="Genomic_DNA"/>
</dbReference>
<evidence type="ECO:0000256" key="11">
    <source>
        <dbReference type="ARBA" id="ARBA00066369"/>
    </source>
</evidence>
<dbReference type="InterPro" id="IPR002173">
    <property type="entry name" value="Carboh/pur_kinase_PfkB_CS"/>
</dbReference>
<dbReference type="PANTHER" id="PTHR43085:SF15">
    <property type="entry name" value="2-DEHYDRO-3-DEOXYGLUCONOKINASE"/>
    <property type="match status" value="1"/>
</dbReference>
<dbReference type="FunFam" id="3.40.1190.20:FF:000011">
    <property type="entry name" value="2-dehydro-3-deoxygluconokinase, putative"/>
    <property type="match status" value="1"/>
</dbReference>
<keyword evidence="2" id="KW-0808">Transferase</keyword>
<dbReference type="RefSeq" id="WP_265674152.1">
    <property type="nucleotide sequence ID" value="NZ_JAKRRY010000006.1"/>
</dbReference>
<evidence type="ECO:0000256" key="8">
    <source>
        <dbReference type="ARBA" id="ARBA00044254"/>
    </source>
</evidence>
<dbReference type="AlphaFoldDB" id="A0A9X3HVY7"/>
<dbReference type="InterPro" id="IPR050306">
    <property type="entry name" value="PfkB_Carbo_kinase"/>
</dbReference>
<evidence type="ECO:0000313" key="16">
    <source>
        <dbReference type="EMBL" id="MCW8345739.1"/>
    </source>
</evidence>
<evidence type="ECO:0000256" key="7">
    <source>
        <dbReference type="ARBA" id="ARBA00043951"/>
    </source>
</evidence>
<evidence type="ECO:0000256" key="14">
    <source>
        <dbReference type="ARBA" id="ARBA00080545"/>
    </source>
</evidence>
<comment type="function">
    <text evidence="10">Catalyzes the phosphorylation of 2-keto-3-deoxygluconate (KDG) to produce 2-keto-3-deoxy-6-phosphogluconate (KDPG).</text>
</comment>
<evidence type="ECO:0000256" key="9">
    <source>
        <dbReference type="ARBA" id="ARBA00050729"/>
    </source>
</evidence>
<evidence type="ECO:0000256" key="13">
    <source>
        <dbReference type="ARBA" id="ARBA00075711"/>
    </source>
</evidence>
<dbReference type="GO" id="GO:0006974">
    <property type="term" value="P:DNA damage response"/>
    <property type="evidence" value="ECO:0007669"/>
    <property type="project" value="TreeGrafter"/>
</dbReference>
<dbReference type="Gene3D" id="3.40.1190.20">
    <property type="match status" value="1"/>
</dbReference>
<feature type="domain" description="Carbohydrate kinase PfkB" evidence="15">
    <location>
        <begin position="16"/>
        <end position="299"/>
    </location>
</feature>
<comment type="catalytic activity">
    <reaction evidence="9">
        <text>2-dehydro-3-deoxy-D-gluconate + ATP = 2-dehydro-3-deoxy-6-phospho-D-gluconate + ADP + H(+)</text>
        <dbReference type="Rhea" id="RHEA:14797"/>
        <dbReference type="ChEBI" id="CHEBI:15378"/>
        <dbReference type="ChEBI" id="CHEBI:30616"/>
        <dbReference type="ChEBI" id="CHEBI:57569"/>
        <dbReference type="ChEBI" id="CHEBI:57990"/>
        <dbReference type="ChEBI" id="CHEBI:456216"/>
        <dbReference type="EC" id="2.7.1.45"/>
    </reaction>
</comment>
<name>A0A9X3HVY7_9VIBR</name>
<dbReference type="GO" id="GO:0008673">
    <property type="term" value="F:2-dehydro-3-deoxygluconokinase activity"/>
    <property type="evidence" value="ECO:0007669"/>
    <property type="project" value="UniProtKB-EC"/>
</dbReference>
<dbReference type="InterPro" id="IPR011611">
    <property type="entry name" value="PfkB_dom"/>
</dbReference>
<dbReference type="GO" id="GO:0005524">
    <property type="term" value="F:ATP binding"/>
    <property type="evidence" value="ECO:0007669"/>
    <property type="project" value="UniProtKB-KW"/>
</dbReference>